<evidence type="ECO:0000313" key="1">
    <source>
        <dbReference type="EMBL" id="MBO2453351.1"/>
    </source>
</evidence>
<dbReference type="RefSeq" id="WP_208261376.1">
    <property type="nucleotide sequence ID" value="NZ_JAGEOJ010000020.1"/>
</dbReference>
<gene>
    <name evidence="1" type="ORF">J4573_40100</name>
</gene>
<proteinExistence type="predicted"/>
<accession>A0A939T556</accession>
<dbReference type="Proteomes" id="UP000669179">
    <property type="component" value="Unassembled WGS sequence"/>
</dbReference>
<dbReference type="InterPro" id="IPR046897">
    <property type="entry name" value="ABC-3C_MC6"/>
</dbReference>
<name>A0A939T556_9ACTN</name>
<keyword evidence="2" id="KW-1185">Reference proteome</keyword>
<protein>
    <submittedName>
        <fullName evidence="1">Uncharacterized protein</fullName>
    </submittedName>
</protein>
<comment type="caution">
    <text evidence="1">The sequence shown here is derived from an EMBL/GenBank/DDBJ whole genome shotgun (WGS) entry which is preliminary data.</text>
</comment>
<reference evidence="1" key="1">
    <citation type="submission" date="2021-03" db="EMBL/GenBank/DDBJ databases">
        <authorList>
            <person name="Kanchanasin P."/>
            <person name="Saeng-In P."/>
            <person name="Phongsopitanun W."/>
            <person name="Yuki M."/>
            <person name="Kudo T."/>
            <person name="Ohkuma M."/>
            <person name="Tanasupawat S."/>
        </authorList>
    </citation>
    <scope>NUCLEOTIDE SEQUENCE</scope>
    <source>
        <strain evidence="1">GKU 128</strain>
    </source>
</reference>
<dbReference type="Pfam" id="PF20293">
    <property type="entry name" value="MC6"/>
    <property type="match status" value="1"/>
</dbReference>
<organism evidence="1 2">
    <name type="scientific">Actinomadura barringtoniae</name>
    <dbReference type="NCBI Taxonomy" id="1427535"/>
    <lineage>
        <taxon>Bacteria</taxon>
        <taxon>Bacillati</taxon>
        <taxon>Actinomycetota</taxon>
        <taxon>Actinomycetes</taxon>
        <taxon>Streptosporangiales</taxon>
        <taxon>Thermomonosporaceae</taxon>
        <taxon>Actinomadura</taxon>
    </lineage>
</organism>
<dbReference type="AlphaFoldDB" id="A0A939T556"/>
<dbReference type="EMBL" id="JAGEOJ010000020">
    <property type="protein sequence ID" value="MBO2453351.1"/>
    <property type="molecule type" value="Genomic_DNA"/>
</dbReference>
<evidence type="ECO:0000313" key="2">
    <source>
        <dbReference type="Proteomes" id="UP000669179"/>
    </source>
</evidence>
<sequence length="87" mass="9694">MLLPSKAIATDQALLAVGAQILVQLERPHSVSVTWDRLLAWRSVCGMQSALPFWWFSLALDVLFALGLVELRDGELMRKTIASRADE</sequence>